<keyword evidence="5" id="KW-0969">Cilium</keyword>
<dbReference type="HAMAP" id="MF_01185">
    <property type="entry name" value="FliW"/>
    <property type="match status" value="1"/>
</dbReference>
<proteinExistence type="inferred from homology"/>
<dbReference type="KEGG" id="ccah:DWG20_10495"/>
<sequence length="148" mass="16375">MLFNSRLLGPVEVDESTVIQFPHGLPAFENCQRFKLFHEAGETAPRVFWMQSLDAPDVLFSVVDPTSLGLRYEVELSAAEVDALQLARPEDAVVLVMVYKEGDAHAENHPLLAPLKANVRNPLIVNLAARRGLQQGGLACDIVFHNRC</sequence>
<dbReference type="AlphaFoldDB" id="A0A345Y7D2"/>
<dbReference type="InterPro" id="IPR024046">
    <property type="entry name" value="Flagellar_assmbl_FliW_dom_sf"/>
</dbReference>
<accession>A0A345Y7D2</accession>
<keyword evidence="5" id="KW-0966">Cell projection</keyword>
<keyword evidence="3 4" id="KW-0810">Translation regulation</keyword>
<dbReference type="PANTHER" id="PTHR39190">
    <property type="entry name" value="FLAGELLAR ASSEMBLY FACTOR FLIW"/>
    <property type="match status" value="1"/>
</dbReference>
<gene>
    <name evidence="4" type="primary">fliW</name>
    <name evidence="5" type="ORF">DWG20_10495</name>
</gene>
<keyword evidence="4" id="KW-0143">Chaperone</keyword>
<keyword evidence="1 4" id="KW-0963">Cytoplasm</keyword>
<evidence type="ECO:0000313" key="6">
    <source>
        <dbReference type="Proteomes" id="UP000254537"/>
    </source>
</evidence>
<dbReference type="NCBIfam" id="NF009792">
    <property type="entry name" value="PRK13284.1"/>
    <property type="match status" value="1"/>
</dbReference>
<dbReference type="PANTHER" id="PTHR39190:SF1">
    <property type="entry name" value="FLAGELLAR ASSEMBLY FACTOR FLIW"/>
    <property type="match status" value="1"/>
</dbReference>
<comment type="similarity">
    <text evidence="4">Belongs to the FliW family.</text>
</comment>
<evidence type="ECO:0000256" key="3">
    <source>
        <dbReference type="ARBA" id="ARBA00022845"/>
    </source>
</evidence>
<keyword evidence="2 4" id="KW-1005">Bacterial flagellum biogenesis</keyword>
<evidence type="ECO:0000256" key="2">
    <source>
        <dbReference type="ARBA" id="ARBA00022795"/>
    </source>
</evidence>
<keyword evidence="5" id="KW-0282">Flagellum</keyword>
<protein>
    <recommendedName>
        <fullName evidence="4">Flagellar assembly factor FliW</fullName>
    </recommendedName>
</protein>
<dbReference type="GO" id="GO:0005737">
    <property type="term" value="C:cytoplasm"/>
    <property type="evidence" value="ECO:0007669"/>
    <property type="project" value="UniProtKB-SubCell"/>
</dbReference>
<dbReference type="Gene3D" id="2.30.290.10">
    <property type="entry name" value="BH3618-like"/>
    <property type="match status" value="1"/>
</dbReference>
<dbReference type="RefSeq" id="WP_115433764.1">
    <property type="nucleotide sequence ID" value="NZ_CP031337.1"/>
</dbReference>
<dbReference type="SUPFAM" id="SSF141457">
    <property type="entry name" value="BH3618-like"/>
    <property type="match status" value="1"/>
</dbReference>
<comment type="subcellular location">
    <subcellularLocation>
        <location evidence="4">Cytoplasm</location>
    </subcellularLocation>
</comment>
<dbReference type="OrthoDB" id="9801235at2"/>
<dbReference type="EMBL" id="CP031337">
    <property type="protein sequence ID" value="AXK39834.1"/>
    <property type="molecule type" value="Genomic_DNA"/>
</dbReference>
<dbReference type="Pfam" id="PF02623">
    <property type="entry name" value="FliW"/>
    <property type="match status" value="1"/>
</dbReference>
<reference evidence="5 6" key="1">
    <citation type="submission" date="2018-07" db="EMBL/GenBank/DDBJ databases">
        <title>Crenobacter cavernae sp. nov., isolated from a karst cave.</title>
        <authorList>
            <person name="Zhu H."/>
        </authorList>
    </citation>
    <scope>NUCLEOTIDE SEQUENCE [LARGE SCALE GENOMIC DNA]</scope>
    <source>
        <strain evidence="5 6">K1W11S-77</strain>
    </source>
</reference>
<evidence type="ECO:0000256" key="4">
    <source>
        <dbReference type="HAMAP-Rule" id="MF_01185"/>
    </source>
</evidence>
<evidence type="ECO:0000313" key="5">
    <source>
        <dbReference type="EMBL" id="AXK39834.1"/>
    </source>
</evidence>
<organism evidence="5 6">
    <name type="scientific">Crenobacter cavernae</name>
    <dbReference type="NCBI Taxonomy" id="2290923"/>
    <lineage>
        <taxon>Bacteria</taxon>
        <taxon>Pseudomonadati</taxon>
        <taxon>Pseudomonadota</taxon>
        <taxon>Betaproteobacteria</taxon>
        <taxon>Neisseriales</taxon>
        <taxon>Neisseriaceae</taxon>
        <taxon>Crenobacter</taxon>
    </lineage>
</organism>
<name>A0A345Y7D2_9NEIS</name>
<comment type="function">
    <text evidence="4">Acts as an anti-CsrA protein, binds CsrA and prevents it from repressing translation of its target genes, one of which is flagellin. Binds to flagellin and participates in the assembly of the flagellum.</text>
</comment>
<evidence type="ECO:0000256" key="1">
    <source>
        <dbReference type="ARBA" id="ARBA00022490"/>
    </source>
</evidence>
<dbReference type="GO" id="GO:0006417">
    <property type="term" value="P:regulation of translation"/>
    <property type="evidence" value="ECO:0007669"/>
    <property type="project" value="UniProtKB-KW"/>
</dbReference>
<comment type="subunit">
    <text evidence="4">Interacts with translational regulator CsrA and flagellin(s).</text>
</comment>
<dbReference type="GO" id="GO:0044780">
    <property type="term" value="P:bacterial-type flagellum assembly"/>
    <property type="evidence" value="ECO:0007669"/>
    <property type="project" value="UniProtKB-UniRule"/>
</dbReference>
<dbReference type="InterPro" id="IPR003775">
    <property type="entry name" value="Flagellar_assembly_factor_FliW"/>
</dbReference>
<dbReference type="Proteomes" id="UP000254537">
    <property type="component" value="Chromosome"/>
</dbReference>